<feature type="transmembrane region" description="Helical" evidence="1">
    <location>
        <begin position="81"/>
        <end position="100"/>
    </location>
</feature>
<gene>
    <name evidence="2" type="ORF">AB205_0205370</name>
</gene>
<feature type="transmembrane region" description="Helical" evidence="1">
    <location>
        <begin position="33"/>
        <end position="61"/>
    </location>
</feature>
<feature type="transmembrane region" description="Helical" evidence="1">
    <location>
        <begin position="6"/>
        <end position="21"/>
    </location>
</feature>
<evidence type="ECO:0000313" key="3">
    <source>
        <dbReference type="Proteomes" id="UP000228934"/>
    </source>
</evidence>
<dbReference type="PRINTS" id="PR01692">
    <property type="entry name" value="LIPOCALINIMR"/>
</dbReference>
<name>A0A2G9R9C1_AQUCT</name>
<accession>A0A2G9R9C1</accession>
<dbReference type="InterPro" id="IPR008075">
    <property type="entry name" value="LIMR"/>
</dbReference>
<dbReference type="GO" id="GO:0005886">
    <property type="term" value="C:plasma membrane"/>
    <property type="evidence" value="ECO:0007669"/>
    <property type="project" value="TreeGrafter"/>
</dbReference>
<dbReference type="AlphaFoldDB" id="A0A2G9R9C1"/>
<keyword evidence="1" id="KW-0472">Membrane</keyword>
<dbReference type="Proteomes" id="UP000228934">
    <property type="component" value="Unassembled WGS sequence"/>
</dbReference>
<evidence type="ECO:0000313" key="2">
    <source>
        <dbReference type="EMBL" id="PIO24482.1"/>
    </source>
</evidence>
<keyword evidence="1" id="KW-1133">Transmembrane helix</keyword>
<dbReference type="PANTHER" id="PTHR12625:SF1">
    <property type="entry name" value="LIMB REGION 1 PROTEIN HOMOLOG"/>
    <property type="match status" value="1"/>
</dbReference>
<dbReference type="GO" id="GO:0004888">
    <property type="term" value="F:transmembrane signaling receptor activity"/>
    <property type="evidence" value="ECO:0007669"/>
    <property type="project" value="TreeGrafter"/>
</dbReference>
<feature type="non-terminal residue" evidence="2">
    <location>
        <position position="1"/>
    </location>
</feature>
<keyword evidence="3" id="KW-1185">Reference proteome</keyword>
<dbReference type="GO" id="GO:0007165">
    <property type="term" value="P:signal transduction"/>
    <property type="evidence" value="ECO:0007669"/>
    <property type="project" value="TreeGrafter"/>
</dbReference>
<reference evidence="3" key="1">
    <citation type="journal article" date="2017" name="Nat. Commun.">
        <title>The North American bullfrog draft genome provides insight into hormonal regulation of long noncoding RNA.</title>
        <authorList>
            <person name="Hammond S.A."/>
            <person name="Warren R.L."/>
            <person name="Vandervalk B.P."/>
            <person name="Kucuk E."/>
            <person name="Khan H."/>
            <person name="Gibb E.A."/>
            <person name="Pandoh P."/>
            <person name="Kirk H."/>
            <person name="Zhao Y."/>
            <person name="Jones M."/>
            <person name="Mungall A.J."/>
            <person name="Coope R."/>
            <person name="Pleasance S."/>
            <person name="Moore R.A."/>
            <person name="Holt R.A."/>
            <person name="Round J.M."/>
            <person name="Ohora S."/>
            <person name="Walle B.V."/>
            <person name="Veldhoen N."/>
            <person name="Helbing C.C."/>
            <person name="Birol I."/>
        </authorList>
    </citation>
    <scope>NUCLEOTIDE SEQUENCE [LARGE SCALE GENOMIC DNA]</scope>
</reference>
<dbReference type="OrthoDB" id="5596951at2759"/>
<evidence type="ECO:0000256" key="1">
    <source>
        <dbReference type="SAM" id="Phobius"/>
    </source>
</evidence>
<proteinExistence type="predicted"/>
<protein>
    <submittedName>
        <fullName evidence="2">Uncharacterized protein</fullName>
    </submittedName>
</protein>
<dbReference type="EMBL" id="KV958456">
    <property type="protein sequence ID" value="PIO24482.1"/>
    <property type="molecule type" value="Genomic_DNA"/>
</dbReference>
<dbReference type="PANTHER" id="PTHR12625">
    <property type="entry name" value="LIPOCALIN-1 INTERACTING MEMBRANE RECEPTOR LIMR"/>
    <property type="match status" value="1"/>
</dbReference>
<organism evidence="2 3">
    <name type="scientific">Aquarana catesbeiana</name>
    <name type="common">American bullfrog</name>
    <name type="synonym">Rana catesbeiana</name>
    <dbReference type="NCBI Taxonomy" id="8400"/>
    <lineage>
        <taxon>Eukaryota</taxon>
        <taxon>Metazoa</taxon>
        <taxon>Chordata</taxon>
        <taxon>Craniata</taxon>
        <taxon>Vertebrata</taxon>
        <taxon>Euteleostomi</taxon>
        <taxon>Amphibia</taxon>
        <taxon>Batrachia</taxon>
        <taxon>Anura</taxon>
        <taxon>Neobatrachia</taxon>
        <taxon>Ranoidea</taxon>
        <taxon>Ranidae</taxon>
        <taxon>Aquarana</taxon>
    </lineage>
</organism>
<sequence>LLNNCIVLMLSYFAFALFLKERRKNASAWERNLVYPAVMILLLTVTSFSVILVSCNILRLLVDETAMPKGSKGPGIGNASLFTFGFAGAVLEIILILYPLHAKTNNM</sequence>
<keyword evidence="1" id="KW-0812">Transmembrane</keyword>